<dbReference type="InterPro" id="IPR006102">
    <property type="entry name" value="Ig-like_GH2"/>
</dbReference>
<dbReference type="PANTHER" id="PTHR42732">
    <property type="entry name" value="BETA-GALACTOSIDASE"/>
    <property type="match status" value="1"/>
</dbReference>
<evidence type="ECO:0000313" key="5">
    <source>
        <dbReference type="EMBL" id="CAA9429275.1"/>
    </source>
</evidence>
<dbReference type="SUPFAM" id="SSF49303">
    <property type="entry name" value="beta-Galactosidase/glucuronidase domain"/>
    <property type="match status" value="1"/>
</dbReference>
<dbReference type="SUPFAM" id="SSF49785">
    <property type="entry name" value="Galactose-binding domain-like"/>
    <property type="match status" value="1"/>
</dbReference>
<dbReference type="PANTHER" id="PTHR42732:SF3">
    <property type="entry name" value="HYDROLASE"/>
    <property type="match status" value="1"/>
</dbReference>
<sequence>MTDTVLTAAAEAASEAEGTHPRPQLRRSAWADLGGTWEFAYDDDRSGGSSWLRAAGPFPRTITVPFPPESPASGVGDPGHHPVLWYRRTLGWDDLERAGWGSAGERVLLHFGAVDYRAEVWLDGHLLGRHEGGHTPFSFDVTDRLITGPAGGAQERAVIGAARGQRWTLLVRAEDDPLDVAQPRGKQDWQPEPHGIWYHRTSGIWQPVWLEVVPAVHVERVGWVPDVPSGTVALTVELSQRPADRVTVTVELAHRGEPLERVVLEQHEPRATTTITLARQRNGQAHEALLWSPEAPNLVDATITVQDPLGGTDAVVSYFGLRSVGVAGGHMMLNDRPYYVRAVLEQGYWPRTHLAAPGDDALRHEVEVTKALGFNTVRLHQKFEDPRYLYWADRLGLMVWSESASVYEFSPTAVERMTREWLDVVRRDASHPSIVTWVPLNESWGVQHIAHDPAQLDWARALYHLTKAVDPTRPVITNDGWEHADSDVWTVHDYATTGPALAAGYADRTAVRQMLDGIGPLGRRMRLLDLPDRGQPVIVSEFGGVSYAPSSAPTAWGYATAVEAEEFEALLRSLFTALQSSPVLAGFCYTQLTDTLQEANGLLDVERRPKLPVSTLRSIVLGEGVDTSAHRRPKRPVERVHPDAPLP</sequence>
<dbReference type="GO" id="GO:0005975">
    <property type="term" value="P:carbohydrate metabolic process"/>
    <property type="evidence" value="ECO:0007669"/>
    <property type="project" value="InterPro"/>
</dbReference>
<feature type="region of interest" description="Disordered" evidence="2">
    <location>
        <begin position="625"/>
        <end position="647"/>
    </location>
</feature>
<evidence type="ECO:0000256" key="1">
    <source>
        <dbReference type="ARBA" id="ARBA00007401"/>
    </source>
</evidence>
<dbReference type="Pfam" id="PF00703">
    <property type="entry name" value="Glyco_hydro_2"/>
    <property type="match status" value="1"/>
</dbReference>
<proteinExistence type="inferred from homology"/>
<dbReference type="InterPro" id="IPR006103">
    <property type="entry name" value="Glyco_hydro_2_cat"/>
</dbReference>
<dbReference type="InterPro" id="IPR008979">
    <property type="entry name" value="Galactose-bd-like_sf"/>
</dbReference>
<dbReference type="InterPro" id="IPR017853">
    <property type="entry name" value="GH"/>
</dbReference>
<dbReference type="SUPFAM" id="SSF51445">
    <property type="entry name" value="(Trans)glycosidases"/>
    <property type="match status" value="1"/>
</dbReference>
<gene>
    <name evidence="5" type="ORF">AVDCRST_MAG35-2484</name>
</gene>
<feature type="region of interest" description="Disordered" evidence="2">
    <location>
        <begin position="1"/>
        <end position="23"/>
    </location>
</feature>
<feature type="domain" description="Glycoside hydrolase family 2 catalytic" evidence="4">
    <location>
        <begin position="326"/>
        <end position="490"/>
    </location>
</feature>
<protein>
    <submittedName>
        <fullName evidence="5">GH2</fullName>
        <ecNumber evidence="5">3.2.1.23</ecNumber>
    </submittedName>
</protein>
<evidence type="ECO:0000259" key="4">
    <source>
        <dbReference type="Pfam" id="PF02836"/>
    </source>
</evidence>
<keyword evidence="5" id="KW-0378">Hydrolase</keyword>
<name>A0A6J4Q3G8_9ACTN</name>
<evidence type="ECO:0000259" key="3">
    <source>
        <dbReference type="Pfam" id="PF00703"/>
    </source>
</evidence>
<dbReference type="EMBL" id="CADCUY010000502">
    <property type="protein sequence ID" value="CAA9429275.1"/>
    <property type="molecule type" value="Genomic_DNA"/>
</dbReference>
<accession>A0A6J4Q3G8</accession>
<reference evidence="5" key="1">
    <citation type="submission" date="2020-02" db="EMBL/GenBank/DDBJ databases">
        <authorList>
            <person name="Meier V. D."/>
        </authorList>
    </citation>
    <scope>NUCLEOTIDE SEQUENCE</scope>
    <source>
        <strain evidence="5">AVDCRST_MAG35</strain>
    </source>
</reference>
<dbReference type="EC" id="3.2.1.23" evidence="5"/>
<comment type="similarity">
    <text evidence="1">Belongs to the glycosyl hydrolase 2 family.</text>
</comment>
<feature type="domain" description="Glycoside hydrolase family 2 immunoglobulin-like beta-sandwich" evidence="3">
    <location>
        <begin position="216"/>
        <end position="322"/>
    </location>
</feature>
<dbReference type="Gene3D" id="3.20.20.80">
    <property type="entry name" value="Glycosidases"/>
    <property type="match status" value="1"/>
</dbReference>
<dbReference type="Pfam" id="PF02836">
    <property type="entry name" value="Glyco_hydro_2_C"/>
    <property type="match status" value="1"/>
</dbReference>
<dbReference type="GO" id="GO:0004565">
    <property type="term" value="F:beta-galactosidase activity"/>
    <property type="evidence" value="ECO:0007669"/>
    <property type="project" value="UniProtKB-EC"/>
</dbReference>
<feature type="compositionally biased region" description="Basic and acidic residues" evidence="2">
    <location>
        <begin position="635"/>
        <end position="647"/>
    </location>
</feature>
<keyword evidence="5" id="KW-0326">Glycosidase</keyword>
<organism evidence="5">
    <name type="scientific">uncultured Quadrisphaera sp</name>
    <dbReference type="NCBI Taxonomy" id="904978"/>
    <lineage>
        <taxon>Bacteria</taxon>
        <taxon>Bacillati</taxon>
        <taxon>Actinomycetota</taxon>
        <taxon>Actinomycetes</taxon>
        <taxon>Kineosporiales</taxon>
        <taxon>Kineosporiaceae</taxon>
        <taxon>Quadrisphaera</taxon>
        <taxon>environmental samples</taxon>
    </lineage>
</organism>
<dbReference type="InterPro" id="IPR051913">
    <property type="entry name" value="GH2_Domain-Containing"/>
</dbReference>
<evidence type="ECO:0000256" key="2">
    <source>
        <dbReference type="SAM" id="MobiDB-lite"/>
    </source>
</evidence>
<dbReference type="InterPro" id="IPR036156">
    <property type="entry name" value="Beta-gal/glucu_dom_sf"/>
</dbReference>
<dbReference type="Gene3D" id="2.60.120.260">
    <property type="entry name" value="Galactose-binding domain-like"/>
    <property type="match status" value="1"/>
</dbReference>
<dbReference type="AlphaFoldDB" id="A0A6J4Q3G8"/>